<keyword evidence="4" id="KW-1185">Reference proteome</keyword>
<dbReference type="InterPro" id="IPR010707">
    <property type="entry name" value="DUF1285"/>
</dbReference>
<dbReference type="Gene3D" id="3.10.540.10">
    <property type="entry name" value="duf1285 like domain"/>
    <property type="match status" value="1"/>
</dbReference>
<dbReference type="EMBL" id="JAUSUL010000001">
    <property type="protein sequence ID" value="MDQ0313887.1"/>
    <property type="molecule type" value="Genomic_DNA"/>
</dbReference>
<reference evidence="3" key="1">
    <citation type="submission" date="2023-07" db="EMBL/GenBank/DDBJ databases">
        <title>Genomic Encyclopedia of Type Strains, Phase IV (KMG-IV): sequencing the most valuable type-strain genomes for metagenomic binning, comparative biology and taxonomic classification.</title>
        <authorList>
            <person name="Goeker M."/>
        </authorList>
    </citation>
    <scope>NUCLEOTIDE SEQUENCE</scope>
    <source>
        <strain evidence="3">DSM 21202</strain>
    </source>
</reference>
<name>A0AAE4AR75_9HYPH</name>
<gene>
    <name evidence="3" type="ORF">J2S73_000324</name>
</gene>
<evidence type="ECO:0000259" key="1">
    <source>
        <dbReference type="Pfam" id="PF06938"/>
    </source>
</evidence>
<evidence type="ECO:0008006" key="5">
    <source>
        <dbReference type="Google" id="ProtNLM"/>
    </source>
</evidence>
<dbReference type="InterPro" id="IPR048342">
    <property type="entry name" value="DUF1285_C"/>
</dbReference>
<evidence type="ECO:0000313" key="3">
    <source>
        <dbReference type="EMBL" id="MDQ0313887.1"/>
    </source>
</evidence>
<dbReference type="Pfam" id="PF21028">
    <property type="entry name" value="DUF1285_C"/>
    <property type="match status" value="1"/>
</dbReference>
<dbReference type="Gene3D" id="2.30.270.10">
    <property type="entry name" value="duf1285 protein"/>
    <property type="match status" value="1"/>
</dbReference>
<comment type="caution">
    <text evidence="3">The sequence shown here is derived from an EMBL/GenBank/DDBJ whole genome shotgun (WGS) entry which is preliminary data.</text>
</comment>
<dbReference type="Proteomes" id="UP001229244">
    <property type="component" value="Unassembled WGS sequence"/>
</dbReference>
<evidence type="ECO:0000313" key="4">
    <source>
        <dbReference type="Proteomes" id="UP001229244"/>
    </source>
</evidence>
<dbReference type="Pfam" id="PF06938">
    <property type="entry name" value="DUF1285_N"/>
    <property type="match status" value="1"/>
</dbReference>
<dbReference type="InterPro" id="IPR048341">
    <property type="entry name" value="DUF1285_N"/>
</dbReference>
<sequence>MTGEPDNQHDVNTGLSGLEAMIRRAESGGGAAPVEKWDPPHCGKLDIRIARDGLWYYLGTPIGREPLVRLFASVLRRDDDGITYLVTPVEKIEITVDDVPFIGVELHATGTGRDQVLTVRTNVGDVVEIDSEHPLRFEKEADTDGLQPYLLVRGRLEARLGRPLLYELVDLGTTEERDGVDWFGVWSNGLFFPMMRQAELERLAG</sequence>
<protein>
    <recommendedName>
        <fullName evidence="5">DUF1285 domain-containing protein</fullName>
    </recommendedName>
</protein>
<dbReference type="PIRSF" id="PIRSF029557">
    <property type="entry name" value="UCP029557"/>
    <property type="match status" value="1"/>
</dbReference>
<feature type="domain" description="DUF1285" evidence="2">
    <location>
        <begin position="100"/>
        <end position="194"/>
    </location>
</feature>
<dbReference type="RefSeq" id="WP_306883678.1">
    <property type="nucleotide sequence ID" value="NZ_JAUSUL010000001.1"/>
</dbReference>
<dbReference type="InterPro" id="IPR023361">
    <property type="entry name" value="DUF1285_beta_roll_sf"/>
</dbReference>
<accession>A0AAE4AR75</accession>
<feature type="domain" description="DUF1285" evidence="1">
    <location>
        <begin position="32"/>
        <end position="99"/>
    </location>
</feature>
<proteinExistence type="predicted"/>
<dbReference type="AlphaFoldDB" id="A0AAE4AR75"/>
<dbReference type="Gene3D" id="2.20.70.10">
    <property type="match status" value="1"/>
</dbReference>
<organism evidence="3 4">
    <name type="scientific">Amorphus orientalis</name>
    <dbReference type="NCBI Taxonomy" id="649198"/>
    <lineage>
        <taxon>Bacteria</taxon>
        <taxon>Pseudomonadati</taxon>
        <taxon>Pseudomonadota</taxon>
        <taxon>Alphaproteobacteria</taxon>
        <taxon>Hyphomicrobiales</taxon>
        <taxon>Amorphaceae</taxon>
        <taxon>Amorphus</taxon>
    </lineage>
</organism>
<evidence type="ECO:0000259" key="2">
    <source>
        <dbReference type="Pfam" id="PF21028"/>
    </source>
</evidence>